<dbReference type="InterPro" id="IPR030383">
    <property type="entry name" value="G_VLIG_dom"/>
</dbReference>
<name>A0A8S3S845_MYTED</name>
<evidence type="ECO:0000313" key="2">
    <source>
        <dbReference type="EMBL" id="CAG2217263.1"/>
    </source>
</evidence>
<evidence type="ECO:0000259" key="1">
    <source>
        <dbReference type="PROSITE" id="PS51717"/>
    </source>
</evidence>
<dbReference type="Pfam" id="PF25683">
    <property type="entry name" value="URGCP_GTPase"/>
    <property type="match status" value="1"/>
</dbReference>
<reference evidence="2" key="1">
    <citation type="submission" date="2021-03" db="EMBL/GenBank/DDBJ databases">
        <authorList>
            <person name="Bekaert M."/>
        </authorList>
    </citation>
    <scope>NUCLEOTIDE SEQUENCE</scope>
</reference>
<proteinExistence type="predicted"/>
<accession>A0A8S3S845</accession>
<dbReference type="InterPro" id="IPR027417">
    <property type="entry name" value="P-loop_NTPase"/>
</dbReference>
<keyword evidence="3" id="KW-1185">Reference proteome</keyword>
<dbReference type="PANTHER" id="PTHR14819">
    <property type="entry name" value="GTP-BINDING"/>
    <property type="match status" value="1"/>
</dbReference>
<dbReference type="OrthoDB" id="6141954at2759"/>
<gene>
    <name evidence="2" type="ORF">MEDL_30956</name>
</gene>
<organism evidence="2 3">
    <name type="scientific">Mytilus edulis</name>
    <name type="common">Blue mussel</name>
    <dbReference type="NCBI Taxonomy" id="6550"/>
    <lineage>
        <taxon>Eukaryota</taxon>
        <taxon>Metazoa</taxon>
        <taxon>Spiralia</taxon>
        <taxon>Lophotrochozoa</taxon>
        <taxon>Mollusca</taxon>
        <taxon>Bivalvia</taxon>
        <taxon>Autobranchia</taxon>
        <taxon>Pteriomorphia</taxon>
        <taxon>Mytilida</taxon>
        <taxon>Mytiloidea</taxon>
        <taxon>Mytilidae</taxon>
        <taxon>Mytilinae</taxon>
        <taxon>Mytilus</taxon>
    </lineage>
</organism>
<evidence type="ECO:0000313" key="3">
    <source>
        <dbReference type="Proteomes" id="UP000683360"/>
    </source>
</evidence>
<dbReference type="PANTHER" id="PTHR14819:SF25">
    <property type="entry name" value="CHROMOSOME UNDETERMINED SCAFFOLD_52, WHOLE GENOME SHOTGUN SEQUENCE"/>
    <property type="match status" value="1"/>
</dbReference>
<feature type="domain" description="VLIG-type G" evidence="1">
    <location>
        <begin position="371"/>
        <end position="614"/>
    </location>
</feature>
<dbReference type="InterPro" id="IPR052986">
    <property type="entry name" value="VLIG_GTPase"/>
</dbReference>
<sequence length="1355" mass="157329">MGVSNLVVAFIDSCVLQDNDEIIRIMSIIHEKNVPVVFALDATSHSNNALQKIITRYIAQVNVNDNLLKDLLKVIRLSSKKTKRSLADILQQLRQTISDLLQITKKGKSMIECVSIFKDFNIECDEDAKHCNSKNAEEKTCQIMKNIEKIPKRKILQLQDKLWTEWSLKQKEYNRAGTNLQFKDKNKVEKEMRNLREQQNKILSKMSPVLKNIFDYIIEMFEEKQSDSINYFLHYLQQKLDKYSNKVLPELSRNYHSKWNEWRIACENKQKNNAVEELKQSVDDAEMKLSQSAFGIEHIIREFGQMYEASEEINNANIRCKANPGIEKLPEVVAHLILQGFAFEIMDGDAANIPISWISAVFLNLQKLTINKKLLTISILGIQSSGKSTLLNCMFGLEFPVRAGRCTRGVFMRLIPAPMEDYGFDHILVVDTEGLRAPELGMQKYDHDNELATFVIGIGDITIMNIKGENTSEVQDVLQIAVHAFMKLVSVNNKIKLNQSCMFVHQNVSVTDTKSNLVHSTQKTVETLDKMTKEAAETLHIANIHTFKQVIQFESQKDVWYFPDLWYGDPPMASTNPGYSKKVEDLRLTILTKAAKRSGHLNILQTSQRIHDLWKGILTEDFVFNFRNTLEIKAYTIVDTKFQELTSKLRTFMFNYYQTEVKGKLATCQETSNLDITSKQCIHEFRKVVLDELQTKKNEMESFFDNNSQKDILVKWKERTLWKLGDFTETGIFKAIKDIEKKKEMCRLDLIGTTTTLDKKEINQRAKELAAEMKGKTLTRYQLKLKFNAMMKDWKERHIPLTDENELTLNDQVKETMFQRLSTIGAYLKEVDIIETISYKTMTSLSESIKLEHILDKHISISSFLDNGILKKKDFSICAKKTLQVTESIFLKADVSVEKKIRLDERFNSVFITELLDIIVDEIDKFNSRKNKRFNILDTYKALIAMHVCNYAKNRYSKMNDDYEGRHSWKAKFKEHEKVVWGIFQHSFNEKANEYISAILLKDDLVQTAIKQISEVISEDVKHFIRGEIGSTKHALMTLILDYLANTASFTSIRSYIQSSKDFAQQWLFNFAKTKLFETKFGNENGYCKIANEHIKRIMRNFSESLTFATENTKNNNAHTWLAHFSSNMCSSLPSIDPALRNVYTELCSESNIADFVEFVKTETKTMEKMMFAEFKSKTQKNISWCNGNPIDELFVELWGCDKHCPFCHEPCQFTMTDHLDQTPHKCLQHRPPALVDVYDEESKELFLEVCNFTIKDGTKTFNCYTCEKECRKSGKCIAKDEDDDVYHSFRDYKKYIPNWDIAPDSTLRSSDYWFWVIATFKDKINKLDDEFKLPEIPEAWTRLTKKQAKDSLRY</sequence>
<dbReference type="PROSITE" id="PS51717">
    <property type="entry name" value="G_VLIG"/>
    <property type="match status" value="1"/>
</dbReference>
<dbReference type="GO" id="GO:0005525">
    <property type="term" value="F:GTP binding"/>
    <property type="evidence" value="ECO:0007669"/>
    <property type="project" value="InterPro"/>
</dbReference>
<dbReference type="Gene3D" id="3.40.50.300">
    <property type="entry name" value="P-loop containing nucleotide triphosphate hydrolases"/>
    <property type="match status" value="1"/>
</dbReference>
<dbReference type="Proteomes" id="UP000683360">
    <property type="component" value="Unassembled WGS sequence"/>
</dbReference>
<dbReference type="SUPFAM" id="SSF52540">
    <property type="entry name" value="P-loop containing nucleoside triphosphate hydrolases"/>
    <property type="match status" value="1"/>
</dbReference>
<comment type="caution">
    <text evidence="2">The sequence shown here is derived from an EMBL/GenBank/DDBJ whole genome shotgun (WGS) entry which is preliminary data.</text>
</comment>
<protein>
    <recommendedName>
        <fullName evidence="1">VLIG-type G domain-containing protein</fullName>
    </recommendedName>
</protein>
<dbReference type="EMBL" id="CAJPWZ010001519">
    <property type="protein sequence ID" value="CAG2217263.1"/>
    <property type="molecule type" value="Genomic_DNA"/>
</dbReference>